<dbReference type="AlphaFoldDB" id="A0AAV4X5I1"/>
<sequence>MVPTVPKMKLLLMGIIFQTVRHISLSMQKEELMRGISRRIVRFRRCKHPCFRHQRRTDCGDQETHCVVQDKGNFEMGKLKLK</sequence>
<evidence type="ECO:0000313" key="1">
    <source>
        <dbReference type="EMBL" id="GIY89435.1"/>
    </source>
</evidence>
<keyword evidence="2" id="KW-1185">Reference proteome</keyword>
<evidence type="ECO:0000313" key="2">
    <source>
        <dbReference type="Proteomes" id="UP001054945"/>
    </source>
</evidence>
<accession>A0AAV4X5I1</accession>
<dbReference type="Proteomes" id="UP001054945">
    <property type="component" value="Unassembled WGS sequence"/>
</dbReference>
<protein>
    <submittedName>
        <fullName evidence="1">Uncharacterized protein</fullName>
    </submittedName>
</protein>
<gene>
    <name evidence="1" type="ORF">CEXT_680971</name>
</gene>
<organism evidence="1 2">
    <name type="scientific">Caerostris extrusa</name>
    <name type="common">Bark spider</name>
    <name type="synonym">Caerostris bankana</name>
    <dbReference type="NCBI Taxonomy" id="172846"/>
    <lineage>
        <taxon>Eukaryota</taxon>
        <taxon>Metazoa</taxon>
        <taxon>Ecdysozoa</taxon>
        <taxon>Arthropoda</taxon>
        <taxon>Chelicerata</taxon>
        <taxon>Arachnida</taxon>
        <taxon>Araneae</taxon>
        <taxon>Araneomorphae</taxon>
        <taxon>Entelegynae</taxon>
        <taxon>Araneoidea</taxon>
        <taxon>Araneidae</taxon>
        <taxon>Caerostris</taxon>
    </lineage>
</organism>
<reference evidence="1 2" key="1">
    <citation type="submission" date="2021-06" db="EMBL/GenBank/DDBJ databases">
        <title>Caerostris extrusa draft genome.</title>
        <authorList>
            <person name="Kono N."/>
            <person name="Arakawa K."/>
        </authorList>
    </citation>
    <scope>NUCLEOTIDE SEQUENCE [LARGE SCALE GENOMIC DNA]</scope>
</reference>
<comment type="caution">
    <text evidence="1">The sequence shown here is derived from an EMBL/GenBank/DDBJ whole genome shotgun (WGS) entry which is preliminary data.</text>
</comment>
<name>A0AAV4X5I1_CAEEX</name>
<dbReference type="EMBL" id="BPLR01017203">
    <property type="protein sequence ID" value="GIY89435.1"/>
    <property type="molecule type" value="Genomic_DNA"/>
</dbReference>
<proteinExistence type="predicted"/>